<evidence type="ECO:0000256" key="5">
    <source>
        <dbReference type="ARBA" id="ARBA00023049"/>
    </source>
</evidence>
<dbReference type="PANTHER" id="PTHR43690:SF17">
    <property type="entry name" value="PROTEIN YHJJ"/>
    <property type="match status" value="1"/>
</dbReference>
<proteinExistence type="inferred from homology"/>
<accession>A0ABP9K6E3</accession>
<sequence>MTLLSRIAGALLPLALLAPAPALAQYQASCTITATAEDAPRYAEPDDPWIYRGTDIPIDTQWLFGELPNGVRYAVRQNGVPPCQMSLRVAIDAGSIHEREEERGFAHLVEHLVFRESVYFGPGEAIPHFQRQGAALGNDTNATTSPTQTVYKLDLPNATRSSMDDAVRLFTGMVTQPTLSAQNVATDVPIVLSERRERAGPARRVQEAVTATLFSGQRLASRSPIGTVETLEGATAEAVQAFHQRWYRPENATVVLVGDADVQVLAAMVEKHFADWDVPGEPAPAPDFGDPVAPPGADPDNPVGEVNIVVEPGQTRTLTFAVMRPWVQVIDNLEYNRRNLLMQVAAAVVNRRLENRARAGGSYLAASVGREKVSRTVDGTFVSVTPSGENWESALADVRGVIADALAQPPSQAEIDQAVALFDVAFVDMVEQSRIQAGSQLADQITQAVDIREAVASPETFLEVFRSISERFTPAQVQEATQALFDGEVIRAIMLTPDPMDANEQELRAALQSPAVALAGGRDDAEPIDFADLPPIGDPALPSLREPLGVLDVERLEFENGVRALLFSRNNEPGRVTVRVRFGAGWRGFEKDEAAYAHLAPSALVNSGVGPLDQNDLDRAAAGSKLGFDFRIEDGAFVFEGLTRQEDLANQLYLFAAKLQMPGWDPAPFERAKASALLGYESYSRDPNGVLNRDLDWLLRDRDPRFVTPGPDLIEDATAEGFRRTWSRLLSQGPVEVAVFGDINREETIQALSRTFGALDPRMPLAPEVANRPLEFPELGAGPVRLTHEGDPDQAAAVIAWPTAGGSGGLVQSRKLDLLSQVFSNRLMDNLRERAGAAYAPFVTSSWPLDTQSGGLVFALAQIDPALVPAFYDEAETIVADLAENGPTPDELARVVEPIRQRIERASTGHTFWLNQLEGAAFDPNRAIYLQSLYSDYSNATPEEMQALAQRYLVARPGLRISVLPEGAGAGAGQMTSGR</sequence>
<keyword evidence="5" id="KW-0482">Metalloprotease</keyword>
<protein>
    <submittedName>
        <fullName evidence="9">Insulinase family protein</fullName>
    </submittedName>
</protein>
<keyword evidence="2" id="KW-0645">Protease</keyword>
<dbReference type="PANTHER" id="PTHR43690">
    <property type="entry name" value="NARDILYSIN"/>
    <property type="match status" value="1"/>
</dbReference>
<name>A0ABP9K6E3_9SPHN</name>
<dbReference type="Pfam" id="PF05193">
    <property type="entry name" value="Peptidase_M16_C"/>
    <property type="match status" value="2"/>
</dbReference>
<evidence type="ECO:0000256" key="3">
    <source>
        <dbReference type="ARBA" id="ARBA00022801"/>
    </source>
</evidence>
<organism evidence="9 10">
    <name type="scientific">Erythrobacter westpacificensis</name>
    <dbReference type="NCBI Taxonomy" id="1055231"/>
    <lineage>
        <taxon>Bacteria</taxon>
        <taxon>Pseudomonadati</taxon>
        <taxon>Pseudomonadota</taxon>
        <taxon>Alphaproteobacteria</taxon>
        <taxon>Sphingomonadales</taxon>
        <taxon>Erythrobacteraceae</taxon>
        <taxon>Erythrobacter/Porphyrobacter group</taxon>
        <taxon>Erythrobacter</taxon>
    </lineage>
</organism>
<comment type="caution">
    <text evidence="9">The sequence shown here is derived from an EMBL/GenBank/DDBJ whole genome shotgun (WGS) entry which is preliminary data.</text>
</comment>
<dbReference type="Pfam" id="PF00675">
    <property type="entry name" value="Peptidase_M16"/>
    <property type="match status" value="1"/>
</dbReference>
<feature type="domain" description="Peptidase M16 C-terminal" evidence="8">
    <location>
        <begin position="235"/>
        <end position="420"/>
    </location>
</feature>
<keyword evidence="3" id="KW-0378">Hydrolase</keyword>
<evidence type="ECO:0000256" key="4">
    <source>
        <dbReference type="ARBA" id="ARBA00022833"/>
    </source>
</evidence>
<dbReference type="EMBL" id="BAABHV010000009">
    <property type="protein sequence ID" value="GAA5052346.1"/>
    <property type="molecule type" value="Genomic_DNA"/>
</dbReference>
<evidence type="ECO:0000256" key="6">
    <source>
        <dbReference type="SAM" id="SignalP"/>
    </source>
</evidence>
<feature type="domain" description="Peptidase M16 N-terminal" evidence="7">
    <location>
        <begin position="85"/>
        <end position="221"/>
    </location>
</feature>
<dbReference type="InterPro" id="IPR011249">
    <property type="entry name" value="Metalloenz_LuxS/M16"/>
</dbReference>
<evidence type="ECO:0000313" key="10">
    <source>
        <dbReference type="Proteomes" id="UP001500518"/>
    </source>
</evidence>
<evidence type="ECO:0000259" key="8">
    <source>
        <dbReference type="Pfam" id="PF05193"/>
    </source>
</evidence>
<feature type="signal peptide" evidence="6">
    <location>
        <begin position="1"/>
        <end position="24"/>
    </location>
</feature>
<evidence type="ECO:0000256" key="2">
    <source>
        <dbReference type="ARBA" id="ARBA00022670"/>
    </source>
</evidence>
<dbReference type="Gene3D" id="3.30.830.10">
    <property type="entry name" value="Metalloenzyme, LuxS/M16 peptidase-like"/>
    <property type="match status" value="4"/>
</dbReference>
<comment type="similarity">
    <text evidence="1">Belongs to the peptidase M16 family.</text>
</comment>
<reference evidence="10" key="1">
    <citation type="journal article" date="2019" name="Int. J. Syst. Evol. Microbiol.">
        <title>The Global Catalogue of Microorganisms (GCM) 10K type strain sequencing project: providing services to taxonomists for standard genome sequencing and annotation.</title>
        <authorList>
            <consortium name="The Broad Institute Genomics Platform"/>
            <consortium name="The Broad Institute Genome Sequencing Center for Infectious Disease"/>
            <person name="Wu L."/>
            <person name="Ma J."/>
        </authorList>
    </citation>
    <scope>NUCLEOTIDE SEQUENCE [LARGE SCALE GENOMIC DNA]</scope>
    <source>
        <strain evidence="10">JCM 18014</strain>
    </source>
</reference>
<feature type="domain" description="Peptidase M16 C-terminal" evidence="8">
    <location>
        <begin position="718"/>
        <end position="896"/>
    </location>
</feature>
<dbReference type="InterPro" id="IPR050626">
    <property type="entry name" value="Peptidase_M16"/>
</dbReference>
<dbReference type="Proteomes" id="UP001500518">
    <property type="component" value="Unassembled WGS sequence"/>
</dbReference>
<keyword evidence="10" id="KW-1185">Reference proteome</keyword>
<evidence type="ECO:0000256" key="1">
    <source>
        <dbReference type="ARBA" id="ARBA00007261"/>
    </source>
</evidence>
<feature type="chain" id="PRO_5045676125" evidence="6">
    <location>
        <begin position="25"/>
        <end position="979"/>
    </location>
</feature>
<keyword evidence="6" id="KW-0732">Signal</keyword>
<dbReference type="SUPFAM" id="SSF63411">
    <property type="entry name" value="LuxS/MPP-like metallohydrolase"/>
    <property type="match status" value="4"/>
</dbReference>
<evidence type="ECO:0000313" key="9">
    <source>
        <dbReference type="EMBL" id="GAA5052346.1"/>
    </source>
</evidence>
<keyword evidence="4" id="KW-0862">Zinc</keyword>
<dbReference type="InterPro" id="IPR007863">
    <property type="entry name" value="Peptidase_M16_C"/>
</dbReference>
<gene>
    <name evidence="9" type="ORF">GCM10023208_13090</name>
</gene>
<dbReference type="RefSeq" id="WP_346032304.1">
    <property type="nucleotide sequence ID" value="NZ_BAABHV010000009.1"/>
</dbReference>
<evidence type="ECO:0000259" key="7">
    <source>
        <dbReference type="Pfam" id="PF00675"/>
    </source>
</evidence>
<dbReference type="InterPro" id="IPR011765">
    <property type="entry name" value="Pept_M16_N"/>
</dbReference>